<dbReference type="Proteomes" id="UP000182517">
    <property type="component" value="Chromosome"/>
</dbReference>
<evidence type="ECO:0000256" key="4">
    <source>
        <dbReference type="ARBA" id="ARBA00022490"/>
    </source>
</evidence>
<dbReference type="Pfam" id="PF04452">
    <property type="entry name" value="Methyltrans_RNA"/>
    <property type="match status" value="1"/>
</dbReference>
<dbReference type="InterPro" id="IPR029028">
    <property type="entry name" value="Alpha/beta_knot_MTases"/>
</dbReference>
<evidence type="ECO:0000256" key="2">
    <source>
        <dbReference type="ARBA" id="ARBA00005528"/>
    </source>
</evidence>
<dbReference type="PANTHER" id="PTHR30027:SF3">
    <property type="entry name" value="16S RRNA (URACIL(1498)-N(3))-METHYLTRANSFERASE"/>
    <property type="match status" value="1"/>
</dbReference>
<dbReference type="NCBIfam" id="TIGR00046">
    <property type="entry name" value="RsmE family RNA methyltransferase"/>
    <property type="match status" value="1"/>
</dbReference>
<dbReference type="AlphaFoldDB" id="A0A1L3GLW6"/>
<evidence type="ECO:0000259" key="11">
    <source>
        <dbReference type="Pfam" id="PF04452"/>
    </source>
</evidence>
<comment type="catalytic activity">
    <reaction evidence="10">
        <text>uridine(1498) in 16S rRNA + S-adenosyl-L-methionine = N(3)-methyluridine(1498) in 16S rRNA + S-adenosyl-L-homocysteine + H(+)</text>
        <dbReference type="Rhea" id="RHEA:42920"/>
        <dbReference type="Rhea" id="RHEA-COMP:10283"/>
        <dbReference type="Rhea" id="RHEA-COMP:10284"/>
        <dbReference type="ChEBI" id="CHEBI:15378"/>
        <dbReference type="ChEBI" id="CHEBI:57856"/>
        <dbReference type="ChEBI" id="CHEBI:59789"/>
        <dbReference type="ChEBI" id="CHEBI:65315"/>
        <dbReference type="ChEBI" id="CHEBI:74502"/>
        <dbReference type="EC" id="2.1.1.193"/>
    </reaction>
</comment>
<keyword evidence="5" id="KW-0698">rRNA processing</keyword>
<keyword evidence="13" id="KW-1185">Reference proteome</keyword>
<dbReference type="EMBL" id="CP015519">
    <property type="protein sequence ID" value="APG26919.1"/>
    <property type="molecule type" value="Genomic_DNA"/>
</dbReference>
<dbReference type="GO" id="GO:0070475">
    <property type="term" value="P:rRNA base methylation"/>
    <property type="evidence" value="ECO:0007669"/>
    <property type="project" value="TreeGrafter"/>
</dbReference>
<evidence type="ECO:0000256" key="9">
    <source>
        <dbReference type="ARBA" id="ARBA00025699"/>
    </source>
</evidence>
<dbReference type="InterPro" id="IPR006700">
    <property type="entry name" value="RsmE"/>
</dbReference>
<evidence type="ECO:0000313" key="12">
    <source>
        <dbReference type="EMBL" id="APG26919.1"/>
    </source>
</evidence>
<evidence type="ECO:0000256" key="3">
    <source>
        <dbReference type="ARBA" id="ARBA00012328"/>
    </source>
</evidence>
<keyword evidence="8" id="KW-0949">S-adenosyl-L-methionine</keyword>
<dbReference type="GO" id="GO:0005737">
    <property type="term" value="C:cytoplasm"/>
    <property type="evidence" value="ECO:0007669"/>
    <property type="project" value="UniProtKB-SubCell"/>
</dbReference>
<sequence length="265" mass="29263">MPWPCVNQGGPGSQICLVANPILEKELALPSESVRALTFWQARNGQIVTLVAPGERYFRGRLTEVSDSSAKVVPFVELPFPVESPLSITVFQALPEKERFELILQKLTEIGVHRIVPFQSTRSTTLSEREMAQKKAHRWPSILLKASLQCRRAMIPELAPVVDWTHVLEEISASQEALLFYERQEGQGVGSILRQRQLNSLALIIGPEGGFCNNEVLLAQKKGARVASLGPRIFRTETAAIVAATVCQMVSGDLDTDVKTNNYTG</sequence>
<dbReference type="Gene3D" id="3.40.1280.10">
    <property type="match status" value="1"/>
</dbReference>
<dbReference type="CDD" id="cd18084">
    <property type="entry name" value="RsmE-like"/>
    <property type="match status" value="1"/>
</dbReference>
<dbReference type="KEGG" id="pef:A7E78_03140"/>
<name>A0A1L3GLW6_9BACT</name>
<comment type="similarity">
    <text evidence="2">Belongs to the RNA methyltransferase RsmE family.</text>
</comment>
<evidence type="ECO:0000256" key="8">
    <source>
        <dbReference type="ARBA" id="ARBA00022691"/>
    </source>
</evidence>
<organism evidence="12 13">
    <name type="scientific">Syntrophotalea acetylenivorans</name>
    <dbReference type="NCBI Taxonomy" id="1842532"/>
    <lineage>
        <taxon>Bacteria</taxon>
        <taxon>Pseudomonadati</taxon>
        <taxon>Thermodesulfobacteriota</taxon>
        <taxon>Desulfuromonadia</taxon>
        <taxon>Desulfuromonadales</taxon>
        <taxon>Syntrophotaleaceae</taxon>
        <taxon>Syntrophotalea</taxon>
    </lineage>
</organism>
<dbReference type="RefSeq" id="WP_072282881.1">
    <property type="nucleotide sequence ID" value="NZ_CP015519.1"/>
</dbReference>
<keyword evidence="4" id="KW-0963">Cytoplasm</keyword>
<keyword evidence="6" id="KW-0489">Methyltransferase</keyword>
<evidence type="ECO:0000256" key="1">
    <source>
        <dbReference type="ARBA" id="ARBA00004496"/>
    </source>
</evidence>
<evidence type="ECO:0000256" key="10">
    <source>
        <dbReference type="ARBA" id="ARBA00047944"/>
    </source>
</evidence>
<comment type="function">
    <text evidence="9">Specifically methylates the N3 position of the uracil ring of uridine 1498 (m3U1498) in 16S rRNA. Acts on the fully assembled 30S ribosomal subunit.</text>
</comment>
<dbReference type="InterPro" id="IPR029026">
    <property type="entry name" value="tRNA_m1G_MTases_N"/>
</dbReference>
<evidence type="ECO:0000256" key="7">
    <source>
        <dbReference type="ARBA" id="ARBA00022679"/>
    </source>
</evidence>
<comment type="subcellular location">
    <subcellularLocation>
        <location evidence="1">Cytoplasm</location>
    </subcellularLocation>
</comment>
<evidence type="ECO:0000313" key="13">
    <source>
        <dbReference type="Proteomes" id="UP000182517"/>
    </source>
</evidence>
<evidence type="ECO:0000256" key="6">
    <source>
        <dbReference type="ARBA" id="ARBA00022603"/>
    </source>
</evidence>
<proteinExistence type="inferred from homology"/>
<dbReference type="InterPro" id="IPR046886">
    <property type="entry name" value="RsmE_MTase_dom"/>
</dbReference>
<keyword evidence="7" id="KW-0808">Transferase</keyword>
<dbReference type="EC" id="2.1.1.193" evidence="3"/>
<gene>
    <name evidence="12" type="ORF">A7E78_03140</name>
</gene>
<dbReference type="PANTHER" id="PTHR30027">
    <property type="entry name" value="RIBOSOMAL RNA SMALL SUBUNIT METHYLTRANSFERASE E"/>
    <property type="match status" value="1"/>
</dbReference>
<dbReference type="GO" id="GO:0070042">
    <property type="term" value="F:rRNA (uridine-N3-)-methyltransferase activity"/>
    <property type="evidence" value="ECO:0007669"/>
    <property type="project" value="TreeGrafter"/>
</dbReference>
<feature type="domain" description="Ribosomal RNA small subunit methyltransferase E methyltransferase" evidence="11">
    <location>
        <begin position="83"/>
        <end position="247"/>
    </location>
</feature>
<accession>A0A1L3GLW6</accession>
<dbReference type="SUPFAM" id="SSF75217">
    <property type="entry name" value="alpha/beta knot"/>
    <property type="match status" value="1"/>
</dbReference>
<protein>
    <recommendedName>
        <fullName evidence="3">16S rRNA (uracil(1498)-N(3))-methyltransferase</fullName>
        <ecNumber evidence="3">2.1.1.193</ecNumber>
    </recommendedName>
</protein>
<dbReference type="STRING" id="1842532.A7E78_03140"/>
<dbReference type="OrthoDB" id="9815641at2"/>
<reference evidence="12 13" key="1">
    <citation type="journal article" date="2017" name="Genome Announc.">
        <title>Complete Genome Sequences of Two Acetylene-Fermenting Pelobacter acetylenicus Strains.</title>
        <authorList>
            <person name="Sutton J.M."/>
            <person name="Baesman S.M."/>
            <person name="Fierst J.L."/>
            <person name="Poret-Peterson A.T."/>
            <person name="Oremland R.S."/>
            <person name="Dunlap D.S."/>
            <person name="Akob D.M."/>
        </authorList>
    </citation>
    <scope>NUCLEOTIDE SEQUENCE [LARGE SCALE GENOMIC DNA]</scope>
    <source>
        <strain evidence="12 13">SFB93</strain>
    </source>
</reference>
<evidence type="ECO:0000256" key="5">
    <source>
        <dbReference type="ARBA" id="ARBA00022552"/>
    </source>
</evidence>